<organism evidence="3 4">
    <name type="scientific">Sphagnurus paluster</name>
    <dbReference type="NCBI Taxonomy" id="117069"/>
    <lineage>
        <taxon>Eukaryota</taxon>
        <taxon>Fungi</taxon>
        <taxon>Dikarya</taxon>
        <taxon>Basidiomycota</taxon>
        <taxon>Agaricomycotina</taxon>
        <taxon>Agaricomycetes</taxon>
        <taxon>Agaricomycetidae</taxon>
        <taxon>Agaricales</taxon>
        <taxon>Tricholomatineae</taxon>
        <taxon>Lyophyllaceae</taxon>
        <taxon>Sphagnurus</taxon>
    </lineage>
</organism>
<evidence type="ECO:0000313" key="4">
    <source>
        <dbReference type="Proteomes" id="UP000717328"/>
    </source>
</evidence>
<feature type="signal peptide" evidence="1">
    <location>
        <begin position="1"/>
        <end position="17"/>
    </location>
</feature>
<name>A0A9P7GIM0_9AGAR</name>
<feature type="domain" description="DUF5648" evidence="2">
    <location>
        <begin position="58"/>
        <end position="195"/>
    </location>
</feature>
<dbReference type="EMBL" id="JABCKI010000262">
    <property type="protein sequence ID" value="KAG5651317.1"/>
    <property type="molecule type" value="Genomic_DNA"/>
</dbReference>
<reference evidence="3" key="1">
    <citation type="submission" date="2021-02" db="EMBL/GenBank/DDBJ databases">
        <authorList>
            <person name="Nieuwenhuis M."/>
            <person name="Van De Peppel L.J.J."/>
        </authorList>
    </citation>
    <scope>NUCLEOTIDE SEQUENCE</scope>
    <source>
        <strain evidence="3">D49</strain>
    </source>
</reference>
<keyword evidence="1" id="KW-0732">Signal</keyword>
<keyword evidence="4" id="KW-1185">Reference proteome</keyword>
<dbReference type="AlphaFoldDB" id="A0A9P7GIM0"/>
<evidence type="ECO:0000256" key="1">
    <source>
        <dbReference type="SAM" id="SignalP"/>
    </source>
</evidence>
<dbReference type="InterPro" id="IPR043708">
    <property type="entry name" value="DUF5648"/>
</dbReference>
<dbReference type="Proteomes" id="UP000717328">
    <property type="component" value="Unassembled WGS sequence"/>
</dbReference>
<comment type="caution">
    <text evidence="3">The sequence shown here is derived from an EMBL/GenBank/DDBJ whole genome shotgun (WGS) entry which is preliminary data.</text>
</comment>
<sequence length="198" mass="21281">MKHTLSFAIALVAHVSAVAVGDHPNKLQVPRPLTDTLHPLTQSLFQARTCGDPANAVPLYRAFNSGDIDHLYTTSTLEIQTVTKAGTFISEGVAGKVFPTQEIGTVPFYRLYSGGLQDHFYTASAVERDAAIRTLGYISEGIVGYVYADAGCGGWALYRLLRPAPVSDHLYTLSTVEVAAVQAAGYKYEGVAAYIRPA</sequence>
<feature type="chain" id="PRO_5040472139" description="DUF5648 domain-containing protein" evidence="1">
    <location>
        <begin position="18"/>
        <end position="198"/>
    </location>
</feature>
<dbReference type="Pfam" id="PF18885">
    <property type="entry name" value="DUF5648"/>
    <property type="match status" value="1"/>
</dbReference>
<evidence type="ECO:0000259" key="2">
    <source>
        <dbReference type="Pfam" id="PF18885"/>
    </source>
</evidence>
<dbReference type="OrthoDB" id="9971254at2759"/>
<protein>
    <recommendedName>
        <fullName evidence="2">DUF5648 domain-containing protein</fullName>
    </recommendedName>
</protein>
<gene>
    <name evidence="3" type="ORF">H0H81_009118</name>
</gene>
<accession>A0A9P7GIM0</accession>
<reference evidence="3" key="2">
    <citation type="submission" date="2021-10" db="EMBL/GenBank/DDBJ databases">
        <title>Phylogenomics reveals ancestral predisposition of the termite-cultivated fungus Termitomyces towards a domesticated lifestyle.</title>
        <authorList>
            <person name="Auxier B."/>
            <person name="Grum-Grzhimaylo A."/>
            <person name="Cardenas M.E."/>
            <person name="Lodge J.D."/>
            <person name="Laessoe T."/>
            <person name="Pedersen O."/>
            <person name="Smith M.E."/>
            <person name="Kuyper T.W."/>
            <person name="Franco-Molano E.A."/>
            <person name="Baroni T.J."/>
            <person name="Aanen D.K."/>
        </authorList>
    </citation>
    <scope>NUCLEOTIDE SEQUENCE</scope>
    <source>
        <strain evidence="3">D49</strain>
    </source>
</reference>
<proteinExistence type="predicted"/>
<evidence type="ECO:0000313" key="3">
    <source>
        <dbReference type="EMBL" id="KAG5651317.1"/>
    </source>
</evidence>